<keyword evidence="2" id="KW-1185">Reference proteome</keyword>
<dbReference type="SUPFAM" id="SSF144020">
    <property type="entry name" value="FdhE-like"/>
    <property type="match status" value="1"/>
</dbReference>
<dbReference type="CDD" id="cd16341">
    <property type="entry name" value="FdhE"/>
    <property type="match status" value="1"/>
</dbReference>
<dbReference type="Proteomes" id="UP000587396">
    <property type="component" value="Unassembled WGS sequence"/>
</dbReference>
<dbReference type="InterPro" id="IPR024064">
    <property type="entry name" value="FdhE-like_sf"/>
</dbReference>
<evidence type="ECO:0000313" key="2">
    <source>
        <dbReference type="Proteomes" id="UP000587396"/>
    </source>
</evidence>
<dbReference type="PANTHER" id="PTHR37689:SF1">
    <property type="entry name" value="PROTEIN FDHE"/>
    <property type="match status" value="1"/>
</dbReference>
<dbReference type="GO" id="GO:0005829">
    <property type="term" value="C:cytosol"/>
    <property type="evidence" value="ECO:0007669"/>
    <property type="project" value="TreeGrafter"/>
</dbReference>
<protein>
    <submittedName>
        <fullName evidence="1">Formate dehydrogenase accessory protein FdhE</fullName>
    </submittedName>
</protein>
<name>A0A842JGV8_9ACTN</name>
<dbReference type="GO" id="GO:0051604">
    <property type="term" value="P:protein maturation"/>
    <property type="evidence" value="ECO:0007669"/>
    <property type="project" value="TreeGrafter"/>
</dbReference>
<dbReference type="EMBL" id="JACMSE010000017">
    <property type="protein sequence ID" value="MBC2890654.1"/>
    <property type="molecule type" value="Genomic_DNA"/>
</dbReference>
<dbReference type="Gene3D" id="3.90.1670.10">
    <property type="entry name" value="FdhE-like domain"/>
    <property type="match status" value="1"/>
</dbReference>
<comment type="caution">
    <text evidence="1">The sequence shown here is derived from an EMBL/GenBank/DDBJ whole genome shotgun (WGS) entry which is preliminary data.</text>
</comment>
<sequence>MNLKAIDAALAAYRGKLDEGDAARLEFFRKLWDAVSADAAPGAGYDVPSDADLRAWYAAGEPVFAQAPAAVEAAPFAEALARAAACAAEHGGFDEGTADALGRTKWDRIVAASPLDEAGKDPAAYLDALADLLVDDGMAEGQARTAALVASLALRSQLEAPARAVSRALDQAGCEAPHPLDCPVCGGAPAAARVGGENSTQGRGKTLWCAQCGTTWEIERVRCARCGTQNQGRLHYFNVEGDDAHRIATCDECGGYMRTVYADDALAPFSFEVEDVVMARLDAIAADPAFAGGAGAPAE</sequence>
<dbReference type="PANTHER" id="PTHR37689">
    <property type="entry name" value="PROTEIN FDHE"/>
    <property type="match status" value="1"/>
</dbReference>
<dbReference type="InterPro" id="IPR006452">
    <property type="entry name" value="Formate_DH_accessory"/>
</dbReference>
<dbReference type="AlphaFoldDB" id="A0A842JGV8"/>
<dbReference type="GO" id="GO:0008199">
    <property type="term" value="F:ferric iron binding"/>
    <property type="evidence" value="ECO:0007669"/>
    <property type="project" value="TreeGrafter"/>
</dbReference>
<organism evidence="1 2">
    <name type="scientific">Gordonibacter massiliensis</name>
    <name type="common">ex Traore et al. 2017</name>
    <dbReference type="NCBI Taxonomy" id="1841863"/>
    <lineage>
        <taxon>Bacteria</taxon>
        <taxon>Bacillati</taxon>
        <taxon>Actinomycetota</taxon>
        <taxon>Coriobacteriia</taxon>
        <taxon>Eggerthellales</taxon>
        <taxon>Eggerthellaceae</taxon>
        <taxon>Gordonibacter</taxon>
    </lineage>
</organism>
<gene>
    <name evidence="1" type="ORF">H7313_15080</name>
</gene>
<reference evidence="1 2" key="1">
    <citation type="submission" date="2020-08" db="EMBL/GenBank/DDBJ databases">
        <authorList>
            <person name="Liu C."/>
            <person name="Sun Q."/>
        </authorList>
    </citation>
    <scope>NUCLEOTIDE SEQUENCE [LARGE SCALE GENOMIC DNA]</scope>
    <source>
        <strain evidence="1 2">N22</strain>
    </source>
</reference>
<proteinExistence type="predicted"/>
<dbReference type="RefSeq" id="WP_185906316.1">
    <property type="nucleotide sequence ID" value="NZ_JACMSE010000017.1"/>
</dbReference>
<accession>A0A842JGV8</accession>
<evidence type="ECO:0000313" key="1">
    <source>
        <dbReference type="EMBL" id="MBC2890654.1"/>
    </source>
</evidence>